<evidence type="ECO:0008006" key="3">
    <source>
        <dbReference type="Google" id="ProtNLM"/>
    </source>
</evidence>
<accession>A0ABY7QLR9</accession>
<name>A0ABY7QLR9_9FLAO</name>
<proteinExistence type="predicted"/>
<evidence type="ECO:0000313" key="1">
    <source>
        <dbReference type="EMBL" id="WBV60632.1"/>
    </source>
</evidence>
<keyword evidence="2" id="KW-1185">Reference proteome</keyword>
<protein>
    <recommendedName>
        <fullName evidence="3">Antitoxin</fullName>
    </recommendedName>
</protein>
<dbReference type="EMBL" id="CP115859">
    <property type="protein sequence ID" value="WBV60632.1"/>
    <property type="molecule type" value="Genomic_DNA"/>
</dbReference>
<sequence length="129" mass="15238">MEKEIIKDKAGNPVAVVLDYREWLQIEQFLNQKKIDINSSENPFDWYALTESANSILSELIAYVGRERFLELKKDRPDTQRIEKLRQFSSVIKDINRDTENFRNAKRMQLIIDTYGPVLKMINDGKRMV</sequence>
<reference evidence="1 2" key="1">
    <citation type="submission" date="2023-01" db="EMBL/GenBank/DDBJ databases">
        <title>Complete genome of Chryseobacterium camelliae VAN22-5A.</title>
        <authorList>
            <person name="Zong G."/>
            <person name="Cao G."/>
        </authorList>
    </citation>
    <scope>NUCLEOTIDE SEQUENCE [LARGE SCALE GENOMIC DNA]</scope>
    <source>
        <strain evidence="1 2">VAN22-5A</strain>
    </source>
</reference>
<dbReference type="RefSeq" id="WP_271148952.1">
    <property type="nucleotide sequence ID" value="NZ_CP115859.1"/>
</dbReference>
<evidence type="ECO:0000313" key="2">
    <source>
        <dbReference type="Proteomes" id="UP001210978"/>
    </source>
</evidence>
<dbReference type="Proteomes" id="UP001210978">
    <property type="component" value="Chromosome"/>
</dbReference>
<organism evidence="1 2">
    <name type="scientific">Chryseobacterium camelliae</name>
    <dbReference type="NCBI Taxonomy" id="1265445"/>
    <lineage>
        <taxon>Bacteria</taxon>
        <taxon>Pseudomonadati</taxon>
        <taxon>Bacteroidota</taxon>
        <taxon>Flavobacteriia</taxon>
        <taxon>Flavobacteriales</taxon>
        <taxon>Weeksellaceae</taxon>
        <taxon>Chryseobacterium group</taxon>
        <taxon>Chryseobacterium</taxon>
    </lineage>
</organism>
<gene>
    <name evidence="1" type="ORF">PFY12_00595</name>
</gene>